<evidence type="ECO:0000256" key="11">
    <source>
        <dbReference type="SAM" id="Coils"/>
    </source>
</evidence>
<dbReference type="Gene3D" id="3.30.420.110">
    <property type="entry name" value="MutS, connector domain"/>
    <property type="match status" value="1"/>
</dbReference>
<dbReference type="InterPro" id="IPR007860">
    <property type="entry name" value="DNA_mmatch_repair_MutS_con_dom"/>
</dbReference>
<sequence>MMAREQALTPMMAQYRQIKSQYPDCILFFRLGDFYEMFYEDAEVAARELELVLTTRGGKEAAPMCGVPFHAADSYLARLVGKGYKVAICEQMEDPRQAKGLVRREVIRVVTPGTIIDEKALTPGGNNYLAAIVRYNGCWGLAWADASTGEFLFTTCPDQETLVDELVRLMPSEYLLPGELARDTALKRLLQIYTRGVITGWQVASNPEAARQSLEDHFGHEALAGVELPAAAGLAAAMILSFLVATQHNSLAHLEAPAAAATTSRMFLDQATRRNLELVTAGREQKREGSLLWVLDKTLTAMGARTLRRWLDQPLVDAGAIKERQEAVAELVEGFILRQELRERLQVVRDLERLAGRVAYGTAGGRELQALRGSLAVIPGILELMGEVHSRLLAQVRAQLDPLDDLVDLLGRALVDDPPASITEGGIIRTGYNGEVDKLREAATHGRDWIASLEAEERERTGIKSLKVGYNRVFGYYIEVTRPNLPQVPADYERKQTLANAERFVTRRLQELERQVLGAEERLVQLEYELFQGLREEVLGVLPRIQATARALGVLDALISLATVAVDNNYTCPQVDDGTVIEIEQGRHPVVELVGSPGTFVPNDTYLDQEQYIQIITGPNMAGKSTYIRQVALIVLLAQIGSFVPARRAHIGLVDRIFTRVGAADDIFAGQSTFMLEMQEVAGILKHATRRSLVILDEVGRGTSTADGLSIARAVTEYIHNVIGARCLFATHYHELVSLAEELSGVRNYCVAVLEEGEDITFLRTIVPGSTDKSYGIHVARLAGLPEQVLERARELLEQQPRAQVRVLTKPVKKPTLTPGEVQVLEELAGYNLMAATPLEAMEQIFRWQKMLHKELDIVKRSRG</sequence>
<protein>
    <recommendedName>
        <fullName evidence="2 9">DNA mismatch repair protein MutS</fullName>
    </recommendedName>
</protein>
<dbReference type="PIRSF" id="PIRSF037677">
    <property type="entry name" value="DNA_mis_repair_Msh6"/>
    <property type="match status" value="1"/>
</dbReference>
<dbReference type="SMART" id="SM00534">
    <property type="entry name" value="MUTSac"/>
    <property type="match status" value="1"/>
</dbReference>
<evidence type="ECO:0000256" key="4">
    <source>
        <dbReference type="ARBA" id="ARBA00022763"/>
    </source>
</evidence>
<dbReference type="GO" id="GO:0003684">
    <property type="term" value="F:damaged DNA binding"/>
    <property type="evidence" value="ECO:0007669"/>
    <property type="project" value="UniProtKB-UniRule"/>
</dbReference>
<keyword evidence="11" id="KW-0175">Coiled coil</keyword>
<dbReference type="GO" id="GO:0006298">
    <property type="term" value="P:mismatch repair"/>
    <property type="evidence" value="ECO:0007669"/>
    <property type="project" value="UniProtKB-UniRule"/>
</dbReference>
<dbReference type="InterPro" id="IPR005748">
    <property type="entry name" value="DNA_mismatch_repair_MutS"/>
</dbReference>
<keyword evidence="3 9" id="KW-0547">Nucleotide-binding</keyword>
<dbReference type="InterPro" id="IPR036187">
    <property type="entry name" value="DNA_mismatch_repair_MutS_sf"/>
</dbReference>
<dbReference type="Pfam" id="PF00488">
    <property type="entry name" value="MutS_V"/>
    <property type="match status" value="1"/>
</dbReference>
<dbReference type="SUPFAM" id="SSF53150">
    <property type="entry name" value="DNA repair protein MutS, domain II"/>
    <property type="match status" value="1"/>
</dbReference>
<dbReference type="NCBIfam" id="NF003810">
    <property type="entry name" value="PRK05399.1"/>
    <property type="match status" value="1"/>
</dbReference>
<dbReference type="Proteomes" id="UP000063718">
    <property type="component" value="Unassembled WGS sequence"/>
</dbReference>
<dbReference type="CDD" id="cd03284">
    <property type="entry name" value="ABC_MutS1"/>
    <property type="match status" value="1"/>
</dbReference>
<evidence type="ECO:0000256" key="3">
    <source>
        <dbReference type="ARBA" id="ARBA00022741"/>
    </source>
</evidence>
<organism evidence="13">
    <name type="scientific">Moorella thermoacetica Y72</name>
    <dbReference type="NCBI Taxonomy" id="1325331"/>
    <lineage>
        <taxon>Bacteria</taxon>
        <taxon>Bacillati</taxon>
        <taxon>Bacillota</taxon>
        <taxon>Clostridia</taxon>
        <taxon>Neomoorellales</taxon>
        <taxon>Neomoorellaceae</taxon>
        <taxon>Neomoorella</taxon>
    </lineage>
</organism>
<evidence type="ECO:0000256" key="9">
    <source>
        <dbReference type="HAMAP-Rule" id="MF_00096"/>
    </source>
</evidence>
<keyword evidence="7 9" id="KW-0234">DNA repair</keyword>
<dbReference type="InterPro" id="IPR036678">
    <property type="entry name" value="MutS_con_dom_sf"/>
</dbReference>
<dbReference type="Pfam" id="PF05188">
    <property type="entry name" value="MutS_II"/>
    <property type="match status" value="1"/>
</dbReference>
<evidence type="ECO:0000256" key="5">
    <source>
        <dbReference type="ARBA" id="ARBA00022840"/>
    </source>
</evidence>
<dbReference type="InterPro" id="IPR045076">
    <property type="entry name" value="MutS"/>
</dbReference>
<evidence type="ECO:0000256" key="10">
    <source>
        <dbReference type="RuleBase" id="RU003756"/>
    </source>
</evidence>
<dbReference type="Gene3D" id="3.40.1170.10">
    <property type="entry name" value="DNA repair protein MutS, domain I"/>
    <property type="match status" value="1"/>
</dbReference>
<gene>
    <name evidence="9" type="primary">mutS</name>
    <name evidence="13" type="ORF">MTY_2199</name>
</gene>
<dbReference type="InterPro" id="IPR007696">
    <property type="entry name" value="DNA_mismatch_repair_MutS_core"/>
</dbReference>
<accession>A0A0S6UIP9</accession>
<dbReference type="Gene3D" id="3.40.50.300">
    <property type="entry name" value="P-loop containing nucleotide triphosphate hydrolases"/>
    <property type="match status" value="1"/>
</dbReference>
<dbReference type="PROSITE" id="PS00486">
    <property type="entry name" value="DNA_MISMATCH_REPAIR_2"/>
    <property type="match status" value="1"/>
</dbReference>
<keyword evidence="6 9" id="KW-0238">DNA-binding</keyword>
<comment type="similarity">
    <text evidence="1 9 10">Belongs to the DNA mismatch repair MutS family.</text>
</comment>
<evidence type="ECO:0000256" key="7">
    <source>
        <dbReference type="ARBA" id="ARBA00023204"/>
    </source>
</evidence>
<dbReference type="PANTHER" id="PTHR11361">
    <property type="entry name" value="DNA MISMATCH REPAIR PROTEIN MUTS FAMILY MEMBER"/>
    <property type="match status" value="1"/>
</dbReference>
<dbReference type="Pfam" id="PF05190">
    <property type="entry name" value="MutS_IV"/>
    <property type="match status" value="1"/>
</dbReference>
<dbReference type="SMART" id="SM00533">
    <property type="entry name" value="MUTSd"/>
    <property type="match status" value="1"/>
</dbReference>
<dbReference type="InterPro" id="IPR027417">
    <property type="entry name" value="P-loop_NTPase"/>
</dbReference>
<reference evidence="13" key="1">
    <citation type="journal article" date="2014" name="Gene">
        <title>Genome-guided analysis of transformation efficiency and carbon dioxide assimilation by Moorella thermoacetica Y72.</title>
        <authorList>
            <person name="Tsukahara K."/>
            <person name="Kita A."/>
            <person name="Nakashimada Y."/>
            <person name="Hoshino T."/>
            <person name="Murakami K."/>
        </authorList>
    </citation>
    <scope>NUCLEOTIDE SEQUENCE [LARGE SCALE GENOMIC DNA]</scope>
    <source>
        <strain evidence="13">Y72</strain>
    </source>
</reference>
<evidence type="ECO:0000313" key="13">
    <source>
        <dbReference type="EMBL" id="GAF26859.1"/>
    </source>
</evidence>
<dbReference type="Pfam" id="PF01624">
    <property type="entry name" value="MutS_I"/>
    <property type="match status" value="1"/>
</dbReference>
<dbReference type="HAMAP" id="MF_00096">
    <property type="entry name" value="MutS"/>
    <property type="match status" value="1"/>
</dbReference>
<dbReference type="FunFam" id="3.40.50.300:FF:000870">
    <property type="entry name" value="MutS protein homolog 4"/>
    <property type="match status" value="1"/>
</dbReference>
<keyword evidence="5 9" id="KW-0067">ATP-binding</keyword>
<dbReference type="InterPro" id="IPR007695">
    <property type="entry name" value="DNA_mismatch_repair_MutS-lik_N"/>
</dbReference>
<feature type="binding site" evidence="9">
    <location>
        <begin position="618"/>
        <end position="625"/>
    </location>
    <ligand>
        <name>ATP</name>
        <dbReference type="ChEBI" id="CHEBI:30616"/>
    </ligand>
</feature>
<evidence type="ECO:0000256" key="1">
    <source>
        <dbReference type="ARBA" id="ARBA00006271"/>
    </source>
</evidence>
<comment type="function">
    <text evidence="8 9">This protein is involved in the repair of mismatches in DNA. It is possible that it carries out the mismatch recognition step. This protein has a weak ATPase activity.</text>
</comment>
<dbReference type="GO" id="GO:0005829">
    <property type="term" value="C:cytosol"/>
    <property type="evidence" value="ECO:0007669"/>
    <property type="project" value="TreeGrafter"/>
</dbReference>
<dbReference type="InterPro" id="IPR017261">
    <property type="entry name" value="DNA_mismatch_repair_MutS/MSH"/>
</dbReference>
<dbReference type="GO" id="GO:0030983">
    <property type="term" value="F:mismatched DNA binding"/>
    <property type="evidence" value="ECO:0007669"/>
    <property type="project" value="InterPro"/>
</dbReference>
<dbReference type="SUPFAM" id="SSF55271">
    <property type="entry name" value="DNA repair protein MutS, domain I"/>
    <property type="match status" value="1"/>
</dbReference>
<dbReference type="FunFam" id="3.40.1170.10:FF:000001">
    <property type="entry name" value="DNA mismatch repair protein MutS"/>
    <property type="match status" value="1"/>
</dbReference>
<dbReference type="Gene3D" id="1.10.1420.10">
    <property type="match status" value="2"/>
</dbReference>
<dbReference type="EMBL" id="DF238840">
    <property type="protein sequence ID" value="GAF26859.1"/>
    <property type="molecule type" value="Genomic_DNA"/>
</dbReference>
<dbReference type="GO" id="GO:0140664">
    <property type="term" value="F:ATP-dependent DNA damage sensor activity"/>
    <property type="evidence" value="ECO:0007669"/>
    <property type="project" value="InterPro"/>
</dbReference>
<proteinExistence type="inferred from homology"/>
<dbReference type="AlphaFoldDB" id="A0A0S6UIP9"/>
<dbReference type="PANTHER" id="PTHR11361:SF34">
    <property type="entry name" value="DNA MISMATCH REPAIR PROTEIN MSH1, MITOCHONDRIAL"/>
    <property type="match status" value="1"/>
</dbReference>
<feature type="domain" description="DNA mismatch repair proteins mutS family" evidence="12">
    <location>
        <begin position="692"/>
        <end position="708"/>
    </location>
</feature>
<dbReference type="Pfam" id="PF05192">
    <property type="entry name" value="MutS_III"/>
    <property type="match status" value="1"/>
</dbReference>
<name>A0A0S6UIP9_NEOTH</name>
<dbReference type="SUPFAM" id="SSF48334">
    <property type="entry name" value="DNA repair protein MutS, domain III"/>
    <property type="match status" value="1"/>
</dbReference>
<dbReference type="FunFam" id="1.10.1420.10:FF:000007">
    <property type="entry name" value="DNA mismatch repair protein MutS"/>
    <property type="match status" value="1"/>
</dbReference>
<dbReference type="InterPro" id="IPR016151">
    <property type="entry name" value="DNA_mismatch_repair_MutS_N"/>
</dbReference>
<evidence type="ECO:0000256" key="8">
    <source>
        <dbReference type="ARBA" id="ARBA00024647"/>
    </source>
</evidence>
<evidence type="ECO:0000256" key="6">
    <source>
        <dbReference type="ARBA" id="ARBA00023125"/>
    </source>
</evidence>
<dbReference type="InterPro" id="IPR007861">
    <property type="entry name" value="DNA_mismatch_repair_MutS_clamp"/>
</dbReference>
<feature type="coiled-coil region" evidence="11">
    <location>
        <begin position="495"/>
        <end position="529"/>
    </location>
</feature>
<dbReference type="SUPFAM" id="SSF52540">
    <property type="entry name" value="P-loop containing nucleoside triphosphate hydrolases"/>
    <property type="match status" value="1"/>
</dbReference>
<evidence type="ECO:0000259" key="12">
    <source>
        <dbReference type="PROSITE" id="PS00486"/>
    </source>
</evidence>
<dbReference type="NCBIfam" id="TIGR01070">
    <property type="entry name" value="mutS1"/>
    <property type="match status" value="1"/>
</dbReference>
<keyword evidence="4 9" id="KW-0227">DNA damage</keyword>
<dbReference type="GO" id="GO:0005524">
    <property type="term" value="F:ATP binding"/>
    <property type="evidence" value="ECO:0007669"/>
    <property type="project" value="UniProtKB-UniRule"/>
</dbReference>
<dbReference type="InterPro" id="IPR000432">
    <property type="entry name" value="DNA_mismatch_repair_MutS_C"/>
</dbReference>
<evidence type="ECO:0000256" key="2">
    <source>
        <dbReference type="ARBA" id="ARBA00021982"/>
    </source>
</evidence>